<evidence type="ECO:0000313" key="1">
    <source>
        <dbReference type="EMBL" id="KAE8371111.1"/>
    </source>
</evidence>
<sequence>MDNILNDNSMMQPSNVEGNLDALMCDSGEINIHDILADPAFDLNFILKPNVFPSLSSSSGDFHMMEEHHNLNSTFDELIWEPSRPESKLHPPHNSSTNVSSEIPCHGACVAEVNRRIDIISEKVTGLNSVISRLANNLDQLLETEQEARKHFKKVISQLKADSPGKGSHRS</sequence>
<dbReference type="AlphaFoldDB" id="A0A5N7AMM4"/>
<proteinExistence type="predicted"/>
<evidence type="ECO:0000313" key="2">
    <source>
        <dbReference type="Proteomes" id="UP000326198"/>
    </source>
</evidence>
<dbReference type="EMBL" id="ML736476">
    <property type="protein sequence ID" value="KAE8371111.1"/>
    <property type="molecule type" value="Genomic_DNA"/>
</dbReference>
<dbReference type="Proteomes" id="UP000326198">
    <property type="component" value="Unassembled WGS sequence"/>
</dbReference>
<name>A0A5N7AMM4_9EURO</name>
<keyword evidence="2" id="KW-1185">Reference proteome</keyword>
<gene>
    <name evidence="1" type="ORF">BDV26DRAFT_146514</name>
</gene>
<protein>
    <submittedName>
        <fullName evidence="1">Uncharacterized protein</fullName>
    </submittedName>
</protein>
<reference evidence="1 2" key="1">
    <citation type="submission" date="2019-04" db="EMBL/GenBank/DDBJ databases">
        <title>Friends and foes A comparative genomics studyof 23 Aspergillus species from section Flavi.</title>
        <authorList>
            <consortium name="DOE Joint Genome Institute"/>
            <person name="Kjaerbolling I."/>
            <person name="Vesth T."/>
            <person name="Frisvad J.C."/>
            <person name="Nybo J.L."/>
            <person name="Theobald S."/>
            <person name="Kildgaard S."/>
            <person name="Isbrandt T."/>
            <person name="Kuo A."/>
            <person name="Sato A."/>
            <person name="Lyhne E.K."/>
            <person name="Kogle M.E."/>
            <person name="Wiebenga A."/>
            <person name="Kun R.S."/>
            <person name="Lubbers R.J."/>
            <person name="Makela M.R."/>
            <person name="Barry K."/>
            <person name="Chovatia M."/>
            <person name="Clum A."/>
            <person name="Daum C."/>
            <person name="Haridas S."/>
            <person name="He G."/>
            <person name="LaButti K."/>
            <person name="Lipzen A."/>
            <person name="Mondo S."/>
            <person name="Riley R."/>
            <person name="Salamov A."/>
            <person name="Simmons B.A."/>
            <person name="Magnuson J.K."/>
            <person name="Henrissat B."/>
            <person name="Mortensen U.H."/>
            <person name="Larsen T.O."/>
            <person name="Devries R.P."/>
            <person name="Grigoriev I.V."/>
            <person name="Machida M."/>
            <person name="Baker S.E."/>
            <person name="Andersen M.R."/>
        </authorList>
    </citation>
    <scope>NUCLEOTIDE SEQUENCE [LARGE SCALE GENOMIC DNA]</scope>
    <source>
        <strain evidence="1 2">IBT 29228</strain>
    </source>
</reference>
<organism evidence="1 2">
    <name type="scientific">Aspergillus bertholletiae</name>
    <dbReference type="NCBI Taxonomy" id="1226010"/>
    <lineage>
        <taxon>Eukaryota</taxon>
        <taxon>Fungi</taxon>
        <taxon>Dikarya</taxon>
        <taxon>Ascomycota</taxon>
        <taxon>Pezizomycotina</taxon>
        <taxon>Eurotiomycetes</taxon>
        <taxon>Eurotiomycetidae</taxon>
        <taxon>Eurotiales</taxon>
        <taxon>Aspergillaceae</taxon>
        <taxon>Aspergillus</taxon>
        <taxon>Aspergillus subgen. Circumdati</taxon>
    </lineage>
</organism>
<accession>A0A5N7AMM4</accession>